<evidence type="ECO:0000313" key="3">
    <source>
        <dbReference type="EMBL" id="CAB4203281.1"/>
    </source>
</evidence>
<name>A0A6J5S574_9CAUD</name>
<gene>
    <name evidence="3" type="ORF">UFOVP1379_18</name>
    <name evidence="2" type="ORF">UFOVP942_19</name>
</gene>
<dbReference type="InterPro" id="IPR006448">
    <property type="entry name" value="Phage_term_ssu_P27"/>
</dbReference>
<evidence type="ECO:0000256" key="1">
    <source>
        <dbReference type="SAM" id="MobiDB-lite"/>
    </source>
</evidence>
<dbReference type="EMBL" id="LR797329">
    <property type="protein sequence ID" value="CAB4203281.1"/>
    <property type="molecule type" value="Genomic_DNA"/>
</dbReference>
<dbReference type="Pfam" id="PF05119">
    <property type="entry name" value="Terminase_4"/>
    <property type="match status" value="1"/>
</dbReference>
<protein>
    <submittedName>
        <fullName evidence="3">COG3747 Phage terminase, small subunit</fullName>
    </submittedName>
</protein>
<feature type="region of interest" description="Disordered" evidence="1">
    <location>
        <begin position="1"/>
        <end position="38"/>
    </location>
</feature>
<organism evidence="3">
    <name type="scientific">uncultured Caudovirales phage</name>
    <dbReference type="NCBI Taxonomy" id="2100421"/>
    <lineage>
        <taxon>Viruses</taxon>
        <taxon>Duplodnaviria</taxon>
        <taxon>Heunggongvirae</taxon>
        <taxon>Uroviricota</taxon>
        <taxon>Caudoviricetes</taxon>
        <taxon>Peduoviridae</taxon>
        <taxon>Maltschvirus</taxon>
        <taxon>Maltschvirus maltsch</taxon>
    </lineage>
</organism>
<sequence length="160" mass="17897">MSGPPPKPTAMLKLSGSWRARGRKNEPTPVSRTPPIPPWLDDEGKKAWKQIVPILERMRVITEADGFALAVLCEAWSRYRRATDMLNQYGDVYPVKNPDGSLKMLRRSPYSAMQMELALNVRRMLAEFGLTPAARGRLIALPEVKTDGKASYFARPTKAG</sequence>
<reference evidence="3" key="1">
    <citation type="submission" date="2020-05" db="EMBL/GenBank/DDBJ databases">
        <authorList>
            <person name="Chiriac C."/>
            <person name="Salcher M."/>
            <person name="Ghai R."/>
            <person name="Kavagutti S V."/>
        </authorList>
    </citation>
    <scope>NUCLEOTIDE SEQUENCE</scope>
</reference>
<proteinExistence type="predicted"/>
<evidence type="ECO:0000313" key="2">
    <source>
        <dbReference type="EMBL" id="CAB4172972.1"/>
    </source>
</evidence>
<dbReference type="EMBL" id="LR796888">
    <property type="protein sequence ID" value="CAB4172972.1"/>
    <property type="molecule type" value="Genomic_DNA"/>
</dbReference>
<dbReference type="NCBIfam" id="TIGR01558">
    <property type="entry name" value="sm_term_P27"/>
    <property type="match status" value="1"/>
</dbReference>
<accession>A0A6J5S574</accession>